<organism evidence="2 3">
    <name type="scientific">Lentiprolixibacter aurantiacus</name>
    <dbReference type="NCBI Taxonomy" id="2993939"/>
    <lineage>
        <taxon>Bacteria</taxon>
        <taxon>Pseudomonadati</taxon>
        <taxon>Bacteroidota</taxon>
        <taxon>Flavobacteriia</taxon>
        <taxon>Flavobacteriales</taxon>
        <taxon>Flavobacteriaceae</taxon>
        <taxon>Lentiprolixibacter</taxon>
    </lineage>
</organism>
<evidence type="ECO:0000256" key="1">
    <source>
        <dbReference type="SAM" id="Phobius"/>
    </source>
</evidence>
<reference evidence="2" key="1">
    <citation type="submission" date="2022-11" db="EMBL/GenBank/DDBJ databases">
        <title>The characterization of three novel Bacteroidetes species and genomic analysis of their roles in tidal elemental geochemical cycles.</title>
        <authorList>
            <person name="Ma K.-J."/>
        </authorList>
    </citation>
    <scope>NUCLEOTIDE SEQUENCE</scope>
    <source>
        <strain evidence="2">M415</strain>
    </source>
</reference>
<keyword evidence="1" id="KW-0472">Membrane</keyword>
<keyword evidence="1" id="KW-0812">Transmembrane</keyword>
<feature type="transmembrane region" description="Helical" evidence="1">
    <location>
        <begin position="109"/>
        <end position="127"/>
    </location>
</feature>
<proteinExistence type="predicted"/>
<accession>A0AAE3SN94</accession>
<dbReference type="AlphaFoldDB" id="A0AAE3SN94"/>
<evidence type="ECO:0000313" key="2">
    <source>
        <dbReference type="EMBL" id="MCX2718202.1"/>
    </source>
</evidence>
<keyword evidence="3" id="KW-1185">Reference proteome</keyword>
<comment type="caution">
    <text evidence="2">The sequence shown here is derived from an EMBL/GenBank/DDBJ whole genome shotgun (WGS) entry which is preliminary data.</text>
</comment>
<dbReference type="Pfam" id="PF04246">
    <property type="entry name" value="RseC_MucC"/>
    <property type="match status" value="1"/>
</dbReference>
<sequence>MGIKAEETEAFVHTGVVSEMKGSSIIVSLDKNVHCESCNARGACGVTDTVNKTVEINNPEGSFKLNQPVEVILKKDLGQKAVYWAYIFPFLLVLATLVTSSLFLPEWMAGLLSLLILIPYYGTVYAFKDYFKKKFRISVLSI</sequence>
<dbReference type="EMBL" id="JAPFQP010000001">
    <property type="protein sequence ID" value="MCX2718202.1"/>
    <property type="molecule type" value="Genomic_DNA"/>
</dbReference>
<feature type="transmembrane region" description="Helical" evidence="1">
    <location>
        <begin position="83"/>
        <end position="103"/>
    </location>
</feature>
<keyword evidence="1" id="KW-1133">Transmembrane helix</keyword>
<protein>
    <submittedName>
        <fullName evidence="2">SoxR reducing system RseC family protein</fullName>
    </submittedName>
</protein>
<dbReference type="Proteomes" id="UP001207116">
    <property type="component" value="Unassembled WGS sequence"/>
</dbReference>
<gene>
    <name evidence="2" type="ORF">OO016_01190</name>
</gene>
<name>A0AAE3SN94_9FLAO</name>
<dbReference type="RefSeq" id="WP_266010196.1">
    <property type="nucleotide sequence ID" value="NZ_JAPFQP010000001.1"/>
</dbReference>
<evidence type="ECO:0000313" key="3">
    <source>
        <dbReference type="Proteomes" id="UP001207116"/>
    </source>
</evidence>